<evidence type="ECO:0000313" key="2">
    <source>
        <dbReference type="Proteomes" id="UP000078368"/>
    </source>
</evidence>
<proteinExistence type="predicted"/>
<protein>
    <submittedName>
        <fullName evidence="1">Uncharacterized protein</fullName>
    </submittedName>
</protein>
<name>A0A179B0U1_9ACTO</name>
<dbReference type="Proteomes" id="UP000078368">
    <property type="component" value="Unassembled WGS sequence"/>
</dbReference>
<gene>
    <name evidence="1" type="ORF">A4H34_09550</name>
</gene>
<dbReference type="EMBL" id="LVZK01000003">
    <property type="protein sequence ID" value="OAP85337.1"/>
    <property type="molecule type" value="Genomic_DNA"/>
</dbReference>
<sequence length="65" mass="6702">MPSASAGGAAASAGSHIDGLAKRITDSLETFSTALQDATNQCKSTDQHASVDFSRFSTKISGRLE</sequence>
<dbReference type="STRING" id="1823756.A4H34_09550"/>
<keyword evidence="2" id="KW-1185">Reference proteome</keyword>
<evidence type="ECO:0000313" key="1">
    <source>
        <dbReference type="EMBL" id="OAP85337.1"/>
    </source>
</evidence>
<comment type="caution">
    <text evidence="1">The sequence shown here is derived from an EMBL/GenBank/DDBJ whole genome shotgun (WGS) entry which is preliminary data.</text>
</comment>
<dbReference type="AlphaFoldDB" id="A0A179B0U1"/>
<accession>A0A179B0U1</accession>
<reference evidence="1 2" key="1">
    <citation type="submission" date="2016-04" db="EMBL/GenBank/DDBJ databases">
        <title>Peptidophaga gingivicola gen. nov., sp. nov., isolated from human subgingival plaque.</title>
        <authorList>
            <person name="Beall C.J."/>
            <person name="Mokrzan E.M."/>
            <person name="Griffen A.L."/>
            <person name="Leys E.J."/>
        </authorList>
    </citation>
    <scope>NUCLEOTIDE SEQUENCE [LARGE SCALE GENOMIC DNA]</scope>
    <source>
        <strain evidence="1 2">BA112</strain>
    </source>
</reference>
<organism evidence="1 2">
    <name type="scientific">Peptidiphaga gingivicola</name>
    <dbReference type="NCBI Taxonomy" id="2741497"/>
    <lineage>
        <taxon>Bacteria</taxon>
        <taxon>Bacillati</taxon>
        <taxon>Actinomycetota</taxon>
        <taxon>Actinomycetes</taxon>
        <taxon>Actinomycetales</taxon>
        <taxon>Actinomycetaceae</taxon>
        <taxon>Peptidiphaga</taxon>
    </lineage>
</organism>